<name>A0A3Q7GYD8_SOLLC</name>
<dbReference type="InParanoid" id="A0A3Q7GYD8"/>
<dbReference type="PaxDb" id="4081-Solyc04g063420.1.1"/>
<dbReference type="Gramene" id="Solyc04g063420.1.1">
    <property type="protein sequence ID" value="Solyc04g063420.1.1.1"/>
    <property type="gene ID" value="Solyc04g063420.1"/>
</dbReference>
<keyword evidence="3" id="KW-1185">Reference proteome</keyword>
<keyword evidence="1" id="KW-0812">Transmembrane</keyword>
<protein>
    <submittedName>
        <fullName evidence="2">Uncharacterized protein</fullName>
    </submittedName>
</protein>
<dbReference type="EnsemblPlants" id="Solyc04g063420.1.1">
    <property type="protein sequence ID" value="Solyc04g063420.1.1.1"/>
    <property type="gene ID" value="Solyc04g063420.1"/>
</dbReference>
<reference evidence="2" key="1">
    <citation type="journal article" date="2012" name="Nature">
        <title>The tomato genome sequence provides insights into fleshy fruit evolution.</title>
        <authorList>
            <consortium name="Tomato Genome Consortium"/>
        </authorList>
    </citation>
    <scope>NUCLEOTIDE SEQUENCE [LARGE SCALE GENOMIC DNA]</scope>
    <source>
        <strain evidence="2">cv. Heinz 1706</strain>
    </source>
</reference>
<accession>A0A3Q7GYD8</accession>
<dbReference type="Proteomes" id="UP000004994">
    <property type="component" value="Chromosome 4"/>
</dbReference>
<evidence type="ECO:0000313" key="2">
    <source>
        <dbReference type="EnsemblPlants" id="Solyc04g063420.1.1.1"/>
    </source>
</evidence>
<organism evidence="2">
    <name type="scientific">Solanum lycopersicum</name>
    <name type="common">Tomato</name>
    <name type="synonym">Lycopersicon esculentum</name>
    <dbReference type="NCBI Taxonomy" id="4081"/>
    <lineage>
        <taxon>Eukaryota</taxon>
        <taxon>Viridiplantae</taxon>
        <taxon>Streptophyta</taxon>
        <taxon>Embryophyta</taxon>
        <taxon>Tracheophyta</taxon>
        <taxon>Spermatophyta</taxon>
        <taxon>Magnoliopsida</taxon>
        <taxon>eudicotyledons</taxon>
        <taxon>Gunneridae</taxon>
        <taxon>Pentapetalae</taxon>
        <taxon>asterids</taxon>
        <taxon>lamiids</taxon>
        <taxon>Solanales</taxon>
        <taxon>Solanaceae</taxon>
        <taxon>Solanoideae</taxon>
        <taxon>Solaneae</taxon>
        <taxon>Solanum</taxon>
        <taxon>Solanum subgen. Lycopersicon</taxon>
    </lineage>
</organism>
<proteinExistence type="predicted"/>
<keyword evidence="1" id="KW-0472">Membrane</keyword>
<sequence>MQSDKSTTSSMSYSEHPAMFNSLQQTSRSVCGSNGDAGGLFMNNSSCPKRLYVLFDKLNNKQTICFCCYFFILYFFANFSPCLMKEVLEILLIIFPLIYVYICKLLNGNESRPVKYSHVKRFILLQICGY</sequence>
<evidence type="ECO:0000256" key="1">
    <source>
        <dbReference type="SAM" id="Phobius"/>
    </source>
</evidence>
<keyword evidence="1" id="KW-1133">Transmembrane helix</keyword>
<feature type="transmembrane region" description="Helical" evidence="1">
    <location>
        <begin position="87"/>
        <end position="106"/>
    </location>
</feature>
<reference evidence="2" key="2">
    <citation type="submission" date="2019-01" db="UniProtKB">
        <authorList>
            <consortium name="EnsemblPlants"/>
        </authorList>
    </citation>
    <scope>IDENTIFICATION</scope>
    <source>
        <strain evidence="2">cv. Heinz 1706</strain>
    </source>
</reference>
<evidence type="ECO:0000313" key="3">
    <source>
        <dbReference type="Proteomes" id="UP000004994"/>
    </source>
</evidence>
<feature type="transmembrane region" description="Helical" evidence="1">
    <location>
        <begin position="63"/>
        <end position="81"/>
    </location>
</feature>
<dbReference type="AlphaFoldDB" id="A0A3Q7GYD8"/>